<evidence type="ECO:0000256" key="10">
    <source>
        <dbReference type="ARBA" id="ARBA00023065"/>
    </source>
</evidence>
<accession>A0AA38VY76</accession>
<dbReference type="Pfam" id="PF08030">
    <property type="entry name" value="NAD_binding_6"/>
    <property type="match status" value="1"/>
</dbReference>
<dbReference type="PANTHER" id="PTHR32361">
    <property type="entry name" value="FERRIC/CUPRIC REDUCTASE TRANSMEMBRANE COMPONENT"/>
    <property type="match status" value="1"/>
</dbReference>
<reference evidence="15" key="1">
    <citation type="submission" date="2022-07" db="EMBL/GenBank/DDBJ databases">
        <title>Fungi with potential for degradation of polypropylene.</title>
        <authorList>
            <person name="Gostincar C."/>
        </authorList>
    </citation>
    <scope>NUCLEOTIDE SEQUENCE</scope>
    <source>
        <strain evidence="15">EXF-13308</strain>
    </source>
</reference>
<evidence type="ECO:0000256" key="12">
    <source>
        <dbReference type="ARBA" id="ARBA00048483"/>
    </source>
</evidence>
<evidence type="ECO:0000256" key="2">
    <source>
        <dbReference type="ARBA" id="ARBA00006278"/>
    </source>
</evidence>
<dbReference type="CDD" id="cd06186">
    <property type="entry name" value="NOX_Duox_like_FAD_NADP"/>
    <property type="match status" value="1"/>
</dbReference>
<keyword evidence="7" id="KW-0249">Electron transport</keyword>
<organism evidence="15 16">
    <name type="scientific">Pleurostoma richardsiae</name>
    <dbReference type="NCBI Taxonomy" id="41990"/>
    <lineage>
        <taxon>Eukaryota</taxon>
        <taxon>Fungi</taxon>
        <taxon>Dikarya</taxon>
        <taxon>Ascomycota</taxon>
        <taxon>Pezizomycotina</taxon>
        <taxon>Sordariomycetes</taxon>
        <taxon>Sordariomycetidae</taxon>
        <taxon>Calosphaeriales</taxon>
        <taxon>Pleurostomataceae</taxon>
        <taxon>Pleurostoma</taxon>
    </lineage>
</organism>
<dbReference type="InterPro" id="IPR013130">
    <property type="entry name" value="Fe3_Rdtase_TM_dom"/>
</dbReference>
<keyword evidence="9" id="KW-0560">Oxidoreductase</keyword>
<name>A0AA38VY76_9PEZI</name>
<proteinExistence type="inferred from homology"/>
<dbReference type="InterPro" id="IPR017938">
    <property type="entry name" value="Riboflavin_synthase-like_b-brl"/>
</dbReference>
<dbReference type="EC" id="1.16.1.9" evidence="3"/>
<keyword evidence="4" id="KW-0813">Transport</keyword>
<dbReference type="Pfam" id="PF01794">
    <property type="entry name" value="Ferric_reduct"/>
    <property type="match status" value="1"/>
</dbReference>
<evidence type="ECO:0000256" key="3">
    <source>
        <dbReference type="ARBA" id="ARBA00012668"/>
    </source>
</evidence>
<protein>
    <recommendedName>
        <fullName evidence="3">ferric-chelate reductase (NADPH)</fullName>
        <ecNumber evidence="3">1.16.1.9</ecNumber>
    </recommendedName>
</protein>
<dbReference type="GO" id="GO:0005886">
    <property type="term" value="C:plasma membrane"/>
    <property type="evidence" value="ECO:0007669"/>
    <property type="project" value="UniProtKB-SubCell"/>
</dbReference>
<gene>
    <name evidence="15" type="ORF">NKR23_g2326</name>
</gene>
<dbReference type="SUPFAM" id="SSF52343">
    <property type="entry name" value="Ferredoxin reductase-like, C-terminal NADP-linked domain"/>
    <property type="match status" value="1"/>
</dbReference>
<comment type="catalytic activity">
    <reaction evidence="12">
        <text>2 a Fe(II)-siderophore + NADP(+) + H(+) = 2 a Fe(III)-siderophore + NADPH</text>
        <dbReference type="Rhea" id="RHEA:28795"/>
        <dbReference type="Rhea" id="RHEA-COMP:11342"/>
        <dbReference type="Rhea" id="RHEA-COMP:11344"/>
        <dbReference type="ChEBI" id="CHEBI:15378"/>
        <dbReference type="ChEBI" id="CHEBI:29033"/>
        <dbReference type="ChEBI" id="CHEBI:29034"/>
        <dbReference type="ChEBI" id="CHEBI:57783"/>
        <dbReference type="ChEBI" id="CHEBI:58349"/>
        <dbReference type="EC" id="1.16.1.9"/>
    </reaction>
</comment>
<dbReference type="Gene3D" id="3.40.50.80">
    <property type="entry name" value="Nucleotide-binding domain of ferredoxin-NADP reductase (FNR) module"/>
    <property type="match status" value="1"/>
</dbReference>
<comment type="caution">
    <text evidence="15">The sequence shown here is derived from an EMBL/GenBank/DDBJ whole genome shotgun (WGS) entry which is preliminary data.</text>
</comment>
<dbReference type="AlphaFoldDB" id="A0AA38VY76"/>
<comment type="subcellular location">
    <subcellularLocation>
        <location evidence="1">Cell membrane</location>
        <topology evidence="1">Multi-pass membrane protein</topology>
    </subcellularLocation>
</comment>
<comment type="similarity">
    <text evidence="2">Belongs to the ferric reductase (FRE) family.</text>
</comment>
<feature type="transmembrane region" description="Helical" evidence="13">
    <location>
        <begin position="205"/>
        <end position="223"/>
    </location>
</feature>
<dbReference type="SFLD" id="SFLDG01168">
    <property type="entry name" value="Ferric_reductase_subgroup_(FRE"/>
    <property type="match status" value="1"/>
</dbReference>
<dbReference type="PANTHER" id="PTHR32361:SF24">
    <property type="entry name" value="REDUCTASE, PUTATIVE (AFU_ORTHOLOGUE AFUA_3G10820)-RELATED"/>
    <property type="match status" value="1"/>
</dbReference>
<keyword evidence="11 13" id="KW-0472">Membrane</keyword>
<evidence type="ECO:0000256" key="8">
    <source>
        <dbReference type="ARBA" id="ARBA00022989"/>
    </source>
</evidence>
<dbReference type="InterPro" id="IPR039261">
    <property type="entry name" value="FNR_nucleotide-bd"/>
</dbReference>
<keyword evidence="8 13" id="KW-1133">Transmembrane helix</keyword>
<dbReference type="PROSITE" id="PS51384">
    <property type="entry name" value="FAD_FR"/>
    <property type="match status" value="1"/>
</dbReference>
<evidence type="ECO:0000256" key="6">
    <source>
        <dbReference type="ARBA" id="ARBA00022692"/>
    </source>
</evidence>
<evidence type="ECO:0000256" key="7">
    <source>
        <dbReference type="ARBA" id="ARBA00022982"/>
    </source>
</evidence>
<feature type="transmembrane region" description="Helical" evidence="13">
    <location>
        <begin position="45"/>
        <end position="65"/>
    </location>
</feature>
<dbReference type="GO" id="GO:0006879">
    <property type="term" value="P:intracellular iron ion homeostasis"/>
    <property type="evidence" value="ECO:0007669"/>
    <property type="project" value="TreeGrafter"/>
</dbReference>
<dbReference type="InterPro" id="IPR051410">
    <property type="entry name" value="Ferric/Cupric_Reductase"/>
</dbReference>
<dbReference type="InterPro" id="IPR017927">
    <property type="entry name" value="FAD-bd_FR_type"/>
</dbReference>
<evidence type="ECO:0000256" key="1">
    <source>
        <dbReference type="ARBA" id="ARBA00004651"/>
    </source>
</evidence>
<dbReference type="InterPro" id="IPR013112">
    <property type="entry name" value="FAD-bd_8"/>
</dbReference>
<dbReference type="EMBL" id="JANBVO010000004">
    <property type="protein sequence ID" value="KAJ9154795.1"/>
    <property type="molecule type" value="Genomic_DNA"/>
</dbReference>
<keyword evidence="10" id="KW-0406">Ion transport</keyword>
<feature type="transmembrane region" description="Helical" evidence="13">
    <location>
        <begin position="166"/>
        <end position="184"/>
    </location>
</feature>
<dbReference type="Proteomes" id="UP001174694">
    <property type="component" value="Unassembled WGS sequence"/>
</dbReference>
<evidence type="ECO:0000259" key="14">
    <source>
        <dbReference type="PROSITE" id="PS51384"/>
    </source>
</evidence>
<evidence type="ECO:0000256" key="9">
    <source>
        <dbReference type="ARBA" id="ARBA00023002"/>
    </source>
</evidence>
<sequence length="602" mass="66156">MAATSNSTAAAAGGAAGAGGGGAQAGAQTAGSGSAIDPGLENTLLSHYLLIVLGSLAGALVVWRLTNMLVRYVRTVTCLHNDSQRFFAAENSKLAFFKKQIQYAPILSKRHNREFALSSAVNMGTLPTRLQLVVLAGYFATNVAFCVIDIPFHGNFDSAADQLRNRTGVLAVVNMIPLFLLAGRNNPLINLLGMSFDTFNLLHRWLGRIVILEAVAHVLAFWIGTAEAAGWSVAISTTFKVPYMMYGFIAVCAFVVIGIQAMSVSRHAFYEIFKIVHIALAALAVAGVWYHLLLKHLPQIVYLYPVIAIWAFDRLARFLRVMYNNVGRGGTRTLVEALPGGACRVTVTMARPWAFKPGQHAYLYMPSIGFWQSHPFSVAWSEEAEQLDGDKLPMDRLDVLSMRKTSMSFIIRARTGFTGALYKKAAECKEGKLLTRCFVEGPYGGMHNLRSYGTVMLVAGGVGITQAVPHVRELVRGYSNGTVATRRIVLVWIIQSPEHLEWIRPWMTEILAMEQRRDVLRIMLFVSRPRSTKEIHSPSATVQMFPGRPNIETLLGIEMEQQVGAMGVSVCGPGALSDEVRRAVRTRQSQGAIDFLEEAFSW</sequence>
<dbReference type="GO" id="GO:0006826">
    <property type="term" value="P:iron ion transport"/>
    <property type="evidence" value="ECO:0007669"/>
    <property type="project" value="TreeGrafter"/>
</dbReference>
<evidence type="ECO:0000256" key="5">
    <source>
        <dbReference type="ARBA" id="ARBA00022475"/>
    </source>
</evidence>
<evidence type="ECO:0000256" key="4">
    <source>
        <dbReference type="ARBA" id="ARBA00022448"/>
    </source>
</evidence>
<feature type="domain" description="FAD-binding FR-type" evidence="14">
    <location>
        <begin position="308"/>
        <end position="449"/>
    </location>
</feature>
<keyword evidence="6 13" id="KW-0812">Transmembrane</keyword>
<dbReference type="SUPFAM" id="SSF63380">
    <property type="entry name" value="Riboflavin synthase domain-like"/>
    <property type="match status" value="1"/>
</dbReference>
<feature type="transmembrane region" description="Helical" evidence="13">
    <location>
        <begin position="243"/>
        <end position="263"/>
    </location>
</feature>
<feature type="transmembrane region" description="Helical" evidence="13">
    <location>
        <begin position="132"/>
        <end position="154"/>
    </location>
</feature>
<evidence type="ECO:0000256" key="11">
    <source>
        <dbReference type="ARBA" id="ARBA00023136"/>
    </source>
</evidence>
<evidence type="ECO:0000313" key="16">
    <source>
        <dbReference type="Proteomes" id="UP001174694"/>
    </source>
</evidence>
<dbReference type="SFLD" id="SFLDS00052">
    <property type="entry name" value="Ferric_Reductase_Domain"/>
    <property type="match status" value="1"/>
</dbReference>
<feature type="transmembrane region" description="Helical" evidence="13">
    <location>
        <begin position="275"/>
        <end position="293"/>
    </location>
</feature>
<dbReference type="Pfam" id="PF08022">
    <property type="entry name" value="FAD_binding_8"/>
    <property type="match status" value="1"/>
</dbReference>
<dbReference type="FunFam" id="3.40.50.80:FF:000023">
    <property type="entry name" value="Putative ferric-chelate reductase"/>
    <property type="match status" value="1"/>
</dbReference>
<dbReference type="GO" id="GO:0052851">
    <property type="term" value="F:ferric-chelate reductase (NADPH) activity"/>
    <property type="evidence" value="ECO:0007669"/>
    <property type="project" value="UniProtKB-EC"/>
</dbReference>
<dbReference type="GO" id="GO:0015677">
    <property type="term" value="P:copper ion import"/>
    <property type="evidence" value="ECO:0007669"/>
    <property type="project" value="TreeGrafter"/>
</dbReference>
<evidence type="ECO:0000256" key="13">
    <source>
        <dbReference type="SAM" id="Phobius"/>
    </source>
</evidence>
<keyword evidence="5" id="KW-1003">Cell membrane</keyword>
<keyword evidence="16" id="KW-1185">Reference proteome</keyword>
<dbReference type="InterPro" id="IPR013121">
    <property type="entry name" value="Fe_red_NAD-bd_6"/>
</dbReference>
<evidence type="ECO:0000313" key="15">
    <source>
        <dbReference type="EMBL" id="KAJ9154795.1"/>
    </source>
</evidence>